<name>A0A164L167_9CRUS</name>
<evidence type="ECO:0000313" key="1">
    <source>
        <dbReference type="EMBL" id="KZS03705.1"/>
    </source>
</evidence>
<keyword evidence="2" id="KW-1185">Reference proteome</keyword>
<dbReference type="AlphaFoldDB" id="A0A164L167"/>
<protein>
    <submittedName>
        <fullName evidence="1">Uncharacterized protein</fullName>
    </submittedName>
</protein>
<proteinExistence type="predicted"/>
<gene>
    <name evidence="1" type="ORF">APZ42_033496</name>
</gene>
<organism evidence="1 2">
    <name type="scientific">Daphnia magna</name>
    <dbReference type="NCBI Taxonomy" id="35525"/>
    <lineage>
        <taxon>Eukaryota</taxon>
        <taxon>Metazoa</taxon>
        <taxon>Ecdysozoa</taxon>
        <taxon>Arthropoda</taxon>
        <taxon>Crustacea</taxon>
        <taxon>Branchiopoda</taxon>
        <taxon>Diplostraca</taxon>
        <taxon>Cladocera</taxon>
        <taxon>Anomopoda</taxon>
        <taxon>Daphniidae</taxon>
        <taxon>Daphnia</taxon>
    </lineage>
</organism>
<comment type="caution">
    <text evidence="1">The sequence shown here is derived from an EMBL/GenBank/DDBJ whole genome shotgun (WGS) entry which is preliminary data.</text>
</comment>
<evidence type="ECO:0000313" key="2">
    <source>
        <dbReference type="Proteomes" id="UP000076858"/>
    </source>
</evidence>
<sequence length="50" mass="5784">MPSKVLPGIALSRNYSPTLFTSEMMNACNSINCYEIRSLLRWMVNIDFVR</sequence>
<dbReference type="Proteomes" id="UP000076858">
    <property type="component" value="Unassembled WGS sequence"/>
</dbReference>
<reference evidence="1 2" key="1">
    <citation type="submission" date="2016-03" db="EMBL/GenBank/DDBJ databases">
        <title>EvidentialGene: Evidence-directed Construction of Genes on Genomes.</title>
        <authorList>
            <person name="Gilbert D.G."/>
            <person name="Choi J.-H."/>
            <person name="Mockaitis K."/>
            <person name="Colbourne J."/>
            <person name="Pfrender M."/>
        </authorList>
    </citation>
    <scope>NUCLEOTIDE SEQUENCE [LARGE SCALE GENOMIC DNA]</scope>
    <source>
        <strain evidence="1 2">Xinb3</strain>
        <tissue evidence="1">Complete organism</tissue>
    </source>
</reference>
<accession>A0A164L167</accession>
<dbReference type="EMBL" id="LRGB01003216">
    <property type="protein sequence ID" value="KZS03705.1"/>
    <property type="molecule type" value="Genomic_DNA"/>
</dbReference>